<dbReference type="InterPro" id="IPR052942">
    <property type="entry name" value="LPS_cholinephosphotransferase"/>
</dbReference>
<dbReference type="PANTHER" id="PTHR43404:SF2">
    <property type="entry name" value="LIPOPOLYSACCHARIDE CHOLINEPHOSPHOTRANSFERASE LICD"/>
    <property type="match status" value="1"/>
</dbReference>
<protein>
    <submittedName>
        <fullName evidence="2">LicD family protein</fullName>
    </submittedName>
</protein>
<evidence type="ECO:0000313" key="2">
    <source>
        <dbReference type="EMBL" id="UZG51054.1"/>
    </source>
</evidence>
<dbReference type="InterPro" id="IPR007074">
    <property type="entry name" value="LicD/FKTN/FKRP_NTP_transf"/>
</dbReference>
<organism evidence="2 3">
    <name type="scientific">Veillonella rogosae</name>
    <dbReference type="NCBI Taxonomy" id="423477"/>
    <lineage>
        <taxon>Bacteria</taxon>
        <taxon>Bacillati</taxon>
        <taxon>Bacillota</taxon>
        <taxon>Negativicutes</taxon>
        <taxon>Veillonellales</taxon>
        <taxon>Veillonellaceae</taxon>
        <taxon>Veillonella</taxon>
    </lineage>
</organism>
<dbReference type="Proteomes" id="UP001164244">
    <property type="component" value="Chromosome"/>
</dbReference>
<dbReference type="AlphaFoldDB" id="A0AA46X3B6"/>
<sequence>MLKEFDSFCKENDIKYSLSGGSLLGAIRHKGFIPWDDDIDICLSRPDYEKLISIFPEVLNNNYLLRSIERNNSKYPFARLEKLDIKIEDEYSNSNQFLFMDIMPVDGLPNDTNEVISIYKKRKIYSKMLELCDAKLGHGKSFTRACIKSILIIFAKCVGYKYWAYKLDQLAKQYDYNTSNHVGAITGGVYGEAECMVKDAFEKRVPIEFRDLTLEVFSCYDTYLSNLYGCNYMEIPPEDKRKISSIRAYEI</sequence>
<dbReference type="GO" id="GO:0009100">
    <property type="term" value="P:glycoprotein metabolic process"/>
    <property type="evidence" value="ECO:0007669"/>
    <property type="project" value="UniProtKB-ARBA"/>
</dbReference>
<gene>
    <name evidence="2" type="ORF">OKW85_00150</name>
</gene>
<reference evidence="2" key="1">
    <citation type="submission" date="2022-11" db="EMBL/GenBank/DDBJ databases">
        <title>Complete genome sequence of Veillonella rogosae KCOM 3468 isolated from human Subgingival dental plaque of Chronic peridontitis Lesion.</title>
        <authorList>
            <person name="Park S.-N."/>
            <person name="Lim Y.K."/>
            <person name="Kook J.-K."/>
        </authorList>
    </citation>
    <scope>NUCLEOTIDE SEQUENCE</scope>
    <source>
        <strain evidence="2">KCOM 3468</strain>
    </source>
</reference>
<name>A0AA46X3B6_9FIRM</name>
<dbReference type="EMBL" id="CP110418">
    <property type="protein sequence ID" value="UZG51054.1"/>
    <property type="molecule type" value="Genomic_DNA"/>
</dbReference>
<dbReference type="Pfam" id="PF04991">
    <property type="entry name" value="LicD"/>
    <property type="match status" value="1"/>
</dbReference>
<evidence type="ECO:0000259" key="1">
    <source>
        <dbReference type="Pfam" id="PF04991"/>
    </source>
</evidence>
<evidence type="ECO:0000313" key="3">
    <source>
        <dbReference type="Proteomes" id="UP001164244"/>
    </source>
</evidence>
<accession>A0AA46X3B6</accession>
<dbReference type="PANTHER" id="PTHR43404">
    <property type="entry name" value="LIPOPOLYSACCHARIDE CHOLINEPHOSPHOTRANSFERASE LICD"/>
    <property type="match status" value="1"/>
</dbReference>
<dbReference type="RefSeq" id="WP_265138198.1">
    <property type="nucleotide sequence ID" value="NZ_CP110418.1"/>
</dbReference>
<proteinExistence type="predicted"/>
<feature type="domain" description="LicD/FKTN/FKRP nucleotidyltransferase" evidence="1">
    <location>
        <begin position="9"/>
        <end position="229"/>
    </location>
</feature>
<dbReference type="KEGG" id="vrg:OKW85_00150"/>